<evidence type="ECO:0000313" key="7">
    <source>
        <dbReference type="EMBL" id="KIW56412.1"/>
    </source>
</evidence>
<comment type="catalytic activity">
    <reaction evidence="5">
        <text>a 3,4-dihydroxy-5-(all-trans-polyprenyl)benzoate + S-adenosyl-L-methionine = a 4-hydroxy-3-methoxy-5-(all-trans-polyprenyl)benzoate + S-adenosyl-L-homocysteine + H(+)</text>
        <dbReference type="Rhea" id="RHEA:44452"/>
        <dbReference type="Rhea" id="RHEA-COMP:10930"/>
        <dbReference type="Rhea" id="RHEA-COMP:10931"/>
        <dbReference type="ChEBI" id="CHEBI:15378"/>
        <dbReference type="ChEBI" id="CHEBI:57856"/>
        <dbReference type="ChEBI" id="CHEBI:59789"/>
        <dbReference type="ChEBI" id="CHEBI:64694"/>
        <dbReference type="ChEBI" id="CHEBI:84443"/>
        <dbReference type="EC" id="2.1.1.114"/>
    </reaction>
</comment>
<sequence length="336" mass="36473">MTRSQWLIASRAVRRTPSPARWTSQRSTSFARAGIPTSTRPHSTASSPPISSSSSSVSPSEVSHFSRLASTWWDPHGPSRLLHLMNPLRHDFIQSCLLVSPSSSMSTSTSTTDHPPPEQSGLSYLDIGCGGGIFASSAARLPSTQSVTAIDPTPLVIEVAKSHQRSDPALSPPKLQYLNCAIEDLPQHHTATATDAGSSGSSESSEQKKKKKYDIITVFEVLEHIDSPSAFLDSALTHLKPGGWLVGSTISRSPTAWFTTKLIAEAPVIGVVPAGTHDWNKYINPSELQTYFETRASGRWADFRTQGVIYVPMLGWRNVNGSEQLGNYFFGVRKVA</sequence>
<feature type="region of interest" description="Disordered" evidence="6">
    <location>
        <begin position="17"/>
        <end position="59"/>
    </location>
</feature>
<accession>A0A0D2D1X9</accession>
<dbReference type="UniPathway" id="UPA00232"/>
<comment type="function">
    <text evidence="5">O-methyltransferase required for two non-consecutive steps during ubiquinone biosynthesis. Catalyzes the 2 O-methylation of 3,4-dihydroxy-5-(all-trans-polyprenyl)benzoic acid into 4-hydroxy-3-methoxy-5-(all-trans-polyprenyl)benzoic acid. Also catalyzes the last step of ubiquinone biosynthesis by mediating methylation of 3-demethylubiquinone into ubiquinone. Also able to mediate the methylation of 3-demethylubiquinol into ubiquinol.</text>
</comment>
<dbReference type="Pfam" id="PF13489">
    <property type="entry name" value="Methyltransf_23"/>
    <property type="match status" value="1"/>
</dbReference>
<feature type="compositionally biased region" description="Low complexity" evidence="6">
    <location>
        <begin position="41"/>
        <end position="59"/>
    </location>
</feature>
<feature type="binding site" evidence="5">
    <location>
        <position position="220"/>
    </location>
    <ligand>
        <name>Mg(2+)</name>
        <dbReference type="ChEBI" id="CHEBI:18420"/>
    </ligand>
</feature>
<name>A0A0D2D1X9_9EURO</name>
<comment type="catalytic activity">
    <reaction evidence="5">
        <text>a 3-demethylubiquinone + S-adenosyl-L-methionine = a ubiquinone + S-adenosyl-L-homocysteine</text>
        <dbReference type="Rhea" id="RHEA:81215"/>
        <dbReference type="Rhea" id="RHEA-COMP:9565"/>
        <dbReference type="Rhea" id="RHEA-COMP:19654"/>
        <dbReference type="ChEBI" id="CHEBI:16389"/>
        <dbReference type="ChEBI" id="CHEBI:57856"/>
        <dbReference type="ChEBI" id="CHEBI:59789"/>
        <dbReference type="ChEBI" id="CHEBI:231825"/>
    </reaction>
</comment>
<dbReference type="GeneID" id="25326985"/>
<dbReference type="Proteomes" id="UP000054342">
    <property type="component" value="Unassembled WGS sequence"/>
</dbReference>
<comment type="subcellular location">
    <subcellularLocation>
        <location evidence="5">Mitochondrion inner membrane</location>
        <topology evidence="5">Peripheral membrane protein</topology>
        <orientation evidence="5">Matrix side</orientation>
    </subcellularLocation>
</comment>
<dbReference type="EC" id="2.1.1.114" evidence="5"/>
<evidence type="ECO:0000256" key="3">
    <source>
        <dbReference type="ARBA" id="ARBA00022688"/>
    </source>
</evidence>
<feature type="binding site" evidence="5">
    <location>
        <position position="223"/>
    </location>
    <ligand>
        <name>Mg(2+)</name>
        <dbReference type="ChEBI" id="CHEBI:18420"/>
    </ligand>
</feature>
<keyword evidence="3 5" id="KW-0831">Ubiquinone biosynthesis</keyword>
<evidence type="ECO:0000256" key="5">
    <source>
        <dbReference type="HAMAP-Rule" id="MF_03190"/>
    </source>
</evidence>
<dbReference type="EC" id="2.1.1.-" evidence="5"/>
<feature type="binding site" evidence="5">
    <location>
        <position position="89"/>
    </location>
    <ligand>
        <name>S-adenosyl-L-methionine</name>
        <dbReference type="ChEBI" id="CHEBI:59789"/>
    </ligand>
</feature>
<dbReference type="CDD" id="cd02440">
    <property type="entry name" value="AdoMet_MTases"/>
    <property type="match status" value="1"/>
</dbReference>
<keyword evidence="5" id="KW-0472">Membrane</keyword>
<feature type="binding site" evidence="5">
    <location>
        <position position="151"/>
    </location>
    <ligand>
        <name>S-adenosyl-L-methionine</name>
        <dbReference type="ChEBI" id="CHEBI:59789"/>
    </ligand>
</feature>
<feature type="binding site" evidence="5">
    <location>
        <position position="128"/>
    </location>
    <ligand>
        <name>S-adenosyl-L-methionine</name>
        <dbReference type="ChEBI" id="CHEBI:59789"/>
    </ligand>
</feature>
<keyword evidence="5" id="KW-0999">Mitochondrion inner membrane</keyword>
<keyword evidence="5" id="KW-0460">Magnesium</keyword>
<protein>
    <recommendedName>
        <fullName evidence="5">Ubiquinone biosynthesis O-methyltransferase, mitochondrial</fullName>
    </recommendedName>
    <alternativeName>
        <fullName evidence="5">3-demethylubiquinol 3-O-methyltransferase</fullName>
        <ecNumber evidence="5">2.1.1.64</ecNumber>
    </alternativeName>
    <alternativeName>
        <fullName evidence="5">3-demethylubiquinone 3-O-methyltransferase</fullName>
        <ecNumber evidence="5">2.1.1.-</ecNumber>
    </alternativeName>
    <alternativeName>
        <fullName evidence="5">Polyprenyldihydroxybenzoate methyltransferase</fullName>
        <ecNumber evidence="5">2.1.1.114</ecNumber>
    </alternativeName>
</protein>
<proteinExistence type="inferred from homology"/>
<dbReference type="InterPro" id="IPR029063">
    <property type="entry name" value="SAM-dependent_MTases_sf"/>
</dbReference>
<dbReference type="InterPro" id="IPR010233">
    <property type="entry name" value="UbiG_MeTrfase"/>
</dbReference>
<dbReference type="STRING" id="348802.A0A0D2D1X9"/>
<keyword evidence="4 5" id="KW-0949">S-adenosyl-L-methionine</keyword>
<evidence type="ECO:0000256" key="4">
    <source>
        <dbReference type="ARBA" id="ARBA00022691"/>
    </source>
</evidence>
<comment type="similarity">
    <text evidence="5">Belongs to the class I-like SAM-binding methyltransferase superfamily. UbiG/COQ3 family.</text>
</comment>
<gene>
    <name evidence="5" type="primary">COQ3</name>
    <name evidence="7" type="ORF">PV05_05077</name>
</gene>
<dbReference type="HOGENOM" id="CLU_042432_3_1_1"/>
<dbReference type="Gene3D" id="3.40.50.150">
    <property type="entry name" value="Vaccinia Virus protein VP39"/>
    <property type="match status" value="1"/>
</dbReference>
<keyword evidence="5" id="KW-0496">Mitochondrion</keyword>
<keyword evidence="7" id="KW-0830">Ubiquinone</keyword>
<evidence type="ECO:0000256" key="1">
    <source>
        <dbReference type="ARBA" id="ARBA00022603"/>
    </source>
</evidence>
<dbReference type="OrthoDB" id="3265906at2759"/>
<comment type="subunit">
    <text evidence="5">Component of a multi-subunit COQ enzyme complex, composed of at least COQ3, COQ4, COQ5, COQ6, COQ7 and COQ9.</text>
</comment>
<dbReference type="RefSeq" id="XP_013316996.1">
    <property type="nucleotide sequence ID" value="XM_013461542.1"/>
</dbReference>
<comment type="cofactor">
    <cofactor evidence="5">
        <name>Mg(2+)</name>
        <dbReference type="ChEBI" id="CHEBI:18420"/>
    </cofactor>
</comment>
<feature type="compositionally biased region" description="Polar residues" evidence="6">
    <location>
        <begin position="21"/>
        <end position="40"/>
    </location>
</feature>
<dbReference type="GO" id="GO:0120537">
    <property type="term" value="F:3-demethylubiquinone 3-O-methyltransferase activity"/>
    <property type="evidence" value="ECO:0007669"/>
    <property type="project" value="RHEA"/>
</dbReference>
<dbReference type="GO" id="GO:0046872">
    <property type="term" value="F:metal ion binding"/>
    <property type="evidence" value="ECO:0007669"/>
    <property type="project" value="UniProtKB-KW"/>
</dbReference>
<dbReference type="GO" id="GO:0031314">
    <property type="term" value="C:extrinsic component of mitochondrial inner membrane"/>
    <property type="evidence" value="ECO:0007669"/>
    <property type="project" value="UniProtKB-UniRule"/>
</dbReference>
<keyword evidence="5" id="KW-0479">Metal-binding</keyword>
<evidence type="ECO:0000256" key="2">
    <source>
        <dbReference type="ARBA" id="ARBA00022679"/>
    </source>
</evidence>
<dbReference type="AlphaFoldDB" id="A0A0D2D1X9"/>
<comment type="catalytic activity">
    <reaction evidence="5">
        <text>a 3-demethylubiquinol + S-adenosyl-L-methionine = a ubiquinol + S-adenosyl-L-homocysteine + H(+)</text>
        <dbReference type="Rhea" id="RHEA:44380"/>
        <dbReference type="Rhea" id="RHEA-COMP:9566"/>
        <dbReference type="Rhea" id="RHEA-COMP:10914"/>
        <dbReference type="ChEBI" id="CHEBI:15378"/>
        <dbReference type="ChEBI" id="CHEBI:17976"/>
        <dbReference type="ChEBI" id="CHEBI:57856"/>
        <dbReference type="ChEBI" id="CHEBI:59789"/>
        <dbReference type="ChEBI" id="CHEBI:84422"/>
        <dbReference type="EC" id="2.1.1.64"/>
    </reaction>
</comment>
<feature type="binding site" evidence="5">
    <location>
        <position position="219"/>
    </location>
    <ligand>
        <name>S-adenosyl-L-methionine</name>
        <dbReference type="ChEBI" id="CHEBI:59789"/>
    </ligand>
</feature>
<organism evidence="7 8">
    <name type="scientific">Exophiala xenobiotica</name>
    <dbReference type="NCBI Taxonomy" id="348802"/>
    <lineage>
        <taxon>Eukaryota</taxon>
        <taxon>Fungi</taxon>
        <taxon>Dikarya</taxon>
        <taxon>Ascomycota</taxon>
        <taxon>Pezizomycotina</taxon>
        <taxon>Eurotiomycetes</taxon>
        <taxon>Chaetothyriomycetidae</taxon>
        <taxon>Chaetothyriales</taxon>
        <taxon>Herpotrichiellaceae</taxon>
        <taxon>Exophiala</taxon>
    </lineage>
</organism>
<dbReference type="GO" id="GO:0032259">
    <property type="term" value="P:methylation"/>
    <property type="evidence" value="ECO:0007669"/>
    <property type="project" value="UniProtKB-KW"/>
</dbReference>
<dbReference type="GO" id="GO:0010420">
    <property type="term" value="F:polyprenyldihydroxybenzoate methyltransferase activity"/>
    <property type="evidence" value="ECO:0007669"/>
    <property type="project" value="UniProtKB-UniRule"/>
</dbReference>
<comment type="pathway">
    <text evidence="5">Cofactor biosynthesis; ubiquinone biosynthesis.</text>
</comment>
<dbReference type="PANTHER" id="PTHR43464">
    <property type="entry name" value="METHYLTRANSFERASE"/>
    <property type="match status" value="1"/>
</dbReference>
<dbReference type="HAMAP" id="MF_00472">
    <property type="entry name" value="UbiG"/>
    <property type="match status" value="1"/>
</dbReference>
<dbReference type="PANTHER" id="PTHR43464:SF19">
    <property type="entry name" value="UBIQUINONE BIOSYNTHESIS O-METHYLTRANSFERASE, MITOCHONDRIAL"/>
    <property type="match status" value="1"/>
</dbReference>
<keyword evidence="2 5" id="KW-0808">Transferase</keyword>
<evidence type="ECO:0000313" key="8">
    <source>
        <dbReference type="Proteomes" id="UP000054342"/>
    </source>
</evidence>
<feature type="binding site" evidence="5">
    <location>
        <position position="224"/>
    </location>
    <ligand>
        <name>Mg(2+)</name>
        <dbReference type="ChEBI" id="CHEBI:18420"/>
    </ligand>
</feature>
<reference evidence="7 8" key="1">
    <citation type="submission" date="2015-01" db="EMBL/GenBank/DDBJ databases">
        <title>The Genome Sequence of Exophiala xenobiotica CBS118157.</title>
        <authorList>
            <consortium name="The Broad Institute Genomics Platform"/>
            <person name="Cuomo C."/>
            <person name="de Hoog S."/>
            <person name="Gorbushina A."/>
            <person name="Stielow B."/>
            <person name="Teixiera M."/>
            <person name="Abouelleil A."/>
            <person name="Chapman S.B."/>
            <person name="Priest M."/>
            <person name="Young S.K."/>
            <person name="Wortman J."/>
            <person name="Nusbaum C."/>
            <person name="Birren B."/>
        </authorList>
    </citation>
    <scope>NUCLEOTIDE SEQUENCE [LARGE SCALE GENOMIC DNA]</scope>
    <source>
        <strain evidence="7 8">CBS 118157</strain>
    </source>
</reference>
<dbReference type="GO" id="GO:0061542">
    <property type="term" value="F:3-demethylubiquinol 3-O-methyltransferase activity"/>
    <property type="evidence" value="ECO:0007669"/>
    <property type="project" value="UniProtKB-UniRule"/>
</dbReference>
<dbReference type="EC" id="2.1.1.64" evidence="5"/>
<keyword evidence="8" id="KW-1185">Reference proteome</keyword>
<dbReference type="EMBL" id="KN847319">
    <property type="protein sequence ID" value="KIW56412.1"/>
    <property type="molecule type" value="Genomic_DNA"/>
</dbReference>
<evidence type="ECO:0000256" key="6">
    <source>
        <dbReference type="SAM" id="MobiDB-lite"/>
    </source>
</evidence>
<dbReference type="SUPFAM" id="SSF53335">
    <property type="entry name" value="S-adenosyl-L-methionine-dependent methyltransferases"/>
    <property type="match status" value="1"/>
</dbReference>
<keyword evidence="1 5" id="KW-0489">Methyltransferase</keyword>